<dbReference type="InterPro" id="IPR051169">
    <property type="entry name" value="NADH-Q_oxidoreductase"/>
</dbReference>
<comment type="caution">
    <text evidence="7">The sequence shown here is derived from an EMBL/GenBank/DDBJ whole genome shotgun (WGS) entry which is preliminary data.</text>
</comment>
<keyword evidence="3" id="KW-0285">Flavoprotein</keyword>
<dbReference type="InterPro" id="IPR023753">
    <property type="entry name" value="FAD/NAD-binding_dom"/>
</dbReference>
<proteinExistence type="inferred from homology"/>
<gene>
    <name evidence="7" type="ORF">A4H96_01940</name>
</gene>
<dbReference type="OrthoDB" id="5288145at2"/>
<dbReference type="AlphaFoldDB" id="A0A179BP61"/>
<evidence type="ECO:0000256" key="2">
    <source>
        <dbReference type="ARBA" id="ARBA00005272"/>
    </source>
</evidence>
<keyword evidence="5" id="KW-0560">Oxidoreductase</keyword>
<evidence type="ECO:0000256" key="5">
    <source>
        <dbReference type="ARBA" id="ARBA00023002"/>
    </source>
</evidence>
<dbReference type="SUPFAM" id="SSF51905">
    <property type="entry name" value="FAD/NAD(P)-binding domain"/>
    <property type="match status" value="1"/>
</dbReference>
<evidence type="ECO:0000256" key="1">
    <source>
        <dbReference type="ARBA" id="ARBA00001974"/>
    </source>
</evidence>
<sequence length="128" mass="13926">MTERVLILGGGFAGLTVAQGLRGKGFAITLVDQHNYHLFQPLLYQVATGELLGEAITTPLRHLLPSYGVSFRLGNVIEIDLLRCQVHMEDGGVCQGSCRVTHFLSGLFILSLWVQIYRPDGCPIACAA</sequence>
<dbReference type="GO" id="GO:0019646">
    <property type="term" value="P:aerobic electron transport chain"/>
    <property type="evidence" value="ECO:0007669"/>
    <property type="project" value="TreeGrafter"/>
</dbReference>
<comment type="cofactor">
    <cofactor evidence="1">
        <name>FAD</name>
        <dbReference type="ChEBI" id="CHEBI:57692"/>
    </cofactor>
</comment>
<name>A0A179BP61_ACIFR</name>
<accession>A0A179BP61</accession>
<keyword evidence="8" id="KW-1185">Reference proteome</keyword>
<dbReference type="PANTHER" id="PTHR42913">
    <property type="entry name" value="APOPTOSIS-INDUCING FACTOR 1"/>
    <property type="match status" value="1"/>
</dbReference>
<dbReference type="GO" id="GO:0003955">
    <property type="term" value="F:NAD(P)H dehydrogenase (quinone) activity"/>
    <property type="evidence" value="ECO:0007669"/>
    <property type="project" value="TreeGrafter"/>
</dbReference>
<dbReference type="Pfam" id="PF07992">
    <property type="entry name" value="Pyr_redox_2"/>
    <property type="match status" value="1"/>
</dbReference>
<dbReference type="PANTHER" id="PTHR42913:SF3">
    <property type="entry name" value="64 KDA MITOCHONDRIAL NADH DEHYDROGENASE (EUROFUNG)"/>
    <property type="match status" value="1"/>
</dbReference>
<dbReference type="Gene3D" id="3.50.50.100">
    <property type="match status" value="1"/>
</dbReference>
<evidence type="ECO:0000256" key="3">
    <source>
        <dbReference type="ARBA" id="ARBA00022630"/>
    </source>
</evidence>
<protein>
    <recommendedName>
        <fullName evidence="6">FAD/NAD(P)-binding domain-containing protein</fullName>
    </recommendedName>
</protein>
<evidence type="ECO:0000256" key="4">
    <source>
        <dbReference type="ARBA" id="ARBA00022827"/>
    </source>
</evidence>
<evidence type="ECO:0000259" key="6">
    <source>
        <dbReference type="Pfam" id="PF07992"/>
    </source>
</evidence>
<dbReference type="Proteomes" id="UP000078302">
    <property type="component" value="Unassembled WGS sequence"/>
</dbReference>
<keyword evidence="4" id="KW-0274">FAD</keyword>
<dbReference type="InterPro" id="IPR036188">
    <property type="entry name" value="FAD/NAD-bd_sf"/>
</dbReference>
<feature type="domain" description="FAD/NAD(P)-binding" evidence="6">
    <location>
        <begin position="4"/>
        <end position="89"/>
    </location>
</feature>
<organism evidence="7 8">
    <name type="scientific">Acidithiobacillus ferrooxidans</name>
    <name type="common">Thiobacillus ferrooxidans</name>
    <dbReference type="NCBI Taxonomy" id="920"/>
    <lineage>
        <taxon>Bacteria</taxon>
        <taxon>Pseudomonadati</taxon>
        <taxon>Pseudomonadota</taxon>
        <taxon>Acidithiobacillia</taxon>
        <taxon>Acidithiobacillales</taxon>
        <taxon>Acidithiobacillaceae</taxon>
        <taxon>Acidithiobacillus</taxon>
    </lineage>
</organism>
<evidence type="ECO:0000313" key="8">
    <source>
        <dbReference type="Proteomes" id="UP000078302"/>
    </source>
</evidence>
<dbReference type="EMBL" id="LVXZ01000016">
    <property type="protein sequence ID" value="OAP93090.1"/>
    <property type="molecule type" value="Genomic_DNA"/>
</dbReference>
<comment type="similarity">
    <text evidence="2">Belongs to the NADH dehydrogenase family.</text>
</comment>
<evidence type="ECO:0000313" key="7">
    <source>
        <dbReference type="EMBL" id="OAP93090.1"/>
    </source>
</evidence>
<reference evidence="7 8" key="1">
    <citation type="submission" date="2016-04" db="EMBL/GenBank/DDBJ databases">
        <title>Acidithiobacillus ferrooxidans genome sequencing and assembly.</title>
        <authorList>
            <person name="Zhou Z."/>
        </authorList>
    </citation>
    <scope>NUCLEOTIDE SEQUENCE [LARGE SCALE GENOMIC DNA]</scope>
    <source>
        <strain evidence="7 8">BY0502</strain>
    </source>
</reference>